<evidence type="ECO:0000256" key="1">
    <source>
        <dbReference type="ARBA" id="ARBA00004613"/>
    </source>
</evidence>
<dbReference type="PANTHER" id="PTHR32305">
    <property type="match status" value="1"/>
</dbReference>
<dbReference type="NCBIfam" id="TIGR03696">
    <property type="entry name" value="Rhs_assc_core"/>
    <property type="match status" value="1"/>
</dbReference>
<dbReference type="InterPro" id="IPR028994">
    <property type="entry name" value="Integrin_alpha_N"/>
</dbReference>
<dbReference type="GO" id="GO:0005737">
    <property type="term" value="C:cytoplasm"/>
    <property type="evidence" value="ECO:0007669"/>
    <property type="project" value="InterPro"/>
</dbReference>
<evidence type="ECO:0000256" key="3">
    <source>
        <dbReference type="ARBA" id="ARBA00022729"/>
    </source>
</evidence>
<dbReference type="Pfam" id="PF12256">
    <property type="entry name" value="TcdB_toxin_midN"/>
    <property type="match status" value="1"/>
</dbReference>
<dbReference type="InterPro" id="IPR003284">
    <property type="entry name" value="Sal_SpvB"/>
</dbReference>
<comment type="caution">
    <text evidence="8">The sequence shown here is derived from an EMBL/GenBank/DDBJ whole genome shotgun (WGS) entry which is preliminary data.</text>
</comment>
<feature type="domain" description="Insecticide toxin TcdB middle/N-terminal" evidence="7">
    <location>
        <begin position="968"/>
        <end position="1114"/>
    </location>
</feature>
<dbReference type="Pfam" id="PF03534">
    <property type="entry name" value="SpvB"/>
    <property type="match status" value="1"/>
</dbReference>
<keyword evidence="3 6" id="KW-0732">Signal</keyword>
<dbReference type="InterPro" id="IPR022385">
    <property type="entry name" value="Rhs_assc_core"/>
</dbReference>
<organism evidence="8 9">
    <name type="scientific">Aliikangiella coralliicola</name>
    <dbReference type="NCBI Taxonomy" id="2592383"/>
    <lineage>
        <taxon>Bacteria</taxon>
        <taxon>Pseudomonadati</taxon>
        <taxon>Pseudomonadota</taxon>
        <taxon>Gammaproteobacteria</taxon>
        <taxon>Oceanospirillales</taxon>
        <taxon>Pleioneaceae</taxon>
        <taxon>Aliikangiella</taxon>
    </lineage>
</organism>
<evidence type="ECO:0000256" key="5">
    <source>
        <dbReference type="SAM" id="MobiDB-lite"/>
    </source>
</evidence>
<evidence type="ECO:0000313" key="9">
    <source>
        <dbReference type="Proteomes" id="UP000315439"/>
    </source>
</evidence>
<dbReference type="Pfam" id="PF14891">
    <property type="entry name" value="Peptidase_M91"/>
    <property type="match status" value="1"/>
</dbReference>
<dbReference type="EMBL" id="VIKS01000006">
    <property type="protein sequence ID" value="TQV87924.1"/>
    <property type="molecule type" value="Genomic_DNA"/>
</dbReference>
<feature type="signal peptide" evidence="6">
    <location>
        <begin position="1"/>
        <end position="24"/>
    </location>
</feature>
<reference evidence="8 9" key="1">
    <citation type="submission" date="2019-07" db="EMBL/GenBank/DDBJ databases">
        <title>Draft genome for Aliikangiella sp. M105.</title>
        <authorList>
            <person name="Wang G."/>
        </authorList>
    </citation>
    <scope>NUCLEOTIDE SEQUENCE [LARGE SCALE GENOMIC DNA]</scope>
    <source>
        <strain evidence="8 9">M105</strain>
    </source>
</reference>
<feature type="region of interest" description="Disordered" evidence="5">
    <location>
        <begin position="1228"/>
        <end position="1248"/>
    </location>
</feature>
<proteinExistence type="predicted"/>
<sequence>MKNLKGLIVLCIMLFTIFSGVAGATNEILGDFNGDGDQDAFNQALNSGETSSLTPKVGGSISGFHRSWVSTHPDVPDILDWSAGAYGAFSADLNSNPGDELLLLGKKNIVLLHGEIIIPIVISPTLPNVIVSWNASGVASYTSFELDADPDNFVVHFGDFDGDGYQEILLQGKNTGDTTYILESNGTVSQTLNDGDHGMDWSAAAYSLTIADLNNDGVDDIQATSNISGQADEYAYMSGSNVDYVDSVNLNNQPTGTPLGTTAGEFRVNEQGAATYSIPISVPTGTAGVSPQISLNYSSQGGDGVLGIGWSLSAGGAITRCPKTLAQDNEISGISLTNSDPFCLNGQRLVLKSGTHGQGGATYHTEIEGFSKIAAYGNANTAGPLGFTVETKSGEVHYYGYVDAVTGTQAITLKDYWSNAETGADAFNEPSGSATKSVAKAYLLKAVVDVSGNSILFEYNENNGDSNLARVSYGGNGTLSQTPYAYVEANYSTKVNAAIKAGFINGTSFLNDQLLNNITVKLHGQEYRKYLFAYDTPAYAEDNYMLQSVQECVGTDCYPATAFEWERPVPASQSTQEYCEYEPGTPTTCWDVTVTTGFNPFGNKSNKLRNAPNHYSSRVLDLNGDGFSDIVYLENSYWKVALGPSFTSTRTLTNIGNSNSQYLLTLDYNGDGRRDLLVANSASSSWHVVSFENWIDQVQSCEPMPNGGQFCETHDVPKDLKVASIGKTAIGFDGKSQVLDIDGDGLEDIVYQNGNALYWYKNNGGSFANGVVLSNFSSSSSNAFLNGRTEKHTANMKNAAGVDINGDGRSDLIFKVTDTTSTCYVNGNSVPAGSRNECENDIGGTWSSYTTTNWKLYTSTGTSLVEKQSLGNYEDVRVADLNGDGLTDLLQYSSSSNWSYRLSNGQTFLGSKSLPIGATTDTFKDNSYFIDLNKDGAADFLKATTNTHWAVYLSEYKNAEEVQYISRGTLTREADAVAQFGDADGDGKLDLFEGKNGSHGWRISYAPKSSKPDFVIKKITNGFGANTYINYRPMTDSNVYISNSAADDVDHKTFSPMSGMALVSSVQSDTSATTKVEVKYQYGGFLVHRQGRGMLGFELARTIDATTGIKTETTYDQSFPFIGMPLTTRQYTATNVELNNATNVLHTGPTSNGGVFPYIASSSEYAYSIGTDNTRYQINRTDSSFGYDPHGNLTSSTVIVSDHNANNALTTSTNNIYGTSTWEKEKGRLSQTTVTKSRSGSTQSRKTTFGYYPQTHTSVPGLLKWSTVWPDSSTKSLTTEYEYDSFGNKNKVTKTGAENSDGSNTQARIASSSYSSNGRLLDYSIDAAGVRTDYRYNGVKANSLNGRISSTSSMVNGLAFTKQYNSFGQATVESAPGSASVNTHREFCTSVSCGNGGAHYRIRAVQSGAPEKQAYFDFLGREIETRTKNFSGGWTKITRSYDSRGREDKVYEPFIGTIGSFYSQSTYDLFDRVIQIKQPKGELVKTEYYGLRTETIDAKGYRTKSWKNEQGELDRVEDVRGNKLDYTYEAYGNLKMVVATNSSGSVTTRASNIFDAYGNKTQSVDQDKGTWNYAHNAFGELVVQTTAKGDQSYLDYDVAGRLIRRYENEGTSCWNYSNSTGRLLNEKMFDGSNKSLSECGTDSTANFQKNYIYDNDGRINKTDTIISSVNSHVNDTYTTSTSFDSYGRVSSVTYPNNLSITNVYQNGYLDQLKNTQTGRLYQNVDAMNVYGQVTQVTYANGAKETIGYRSEDGKVMNHQLNIGSTVKHYLNYGYDNNHNINLREHHFYDRGFTHWKENLTYDNLNRLDFRDATVYDNSDLTSEFQTDQNYDYDDWGNLTYRYGTGYYKYDGTKKNRLLSIHQTSGFGGTQYYGMSYDGNGNIVNDGAGRTFSYFSFDKVNRISQSNQYSEFLYGTDRSRYFKHDRRTENSQTTDYYTTYIGAYEKIHRIGGGKSAITEHKVSLGNIVITERSNGTDDEHYLHKDHLGSPISITDKSASVAQQFVYDPWGKQTKIYQASDFASLVYSQPTNRGYTGHEHIRDLNIIHMNGRIYDANIGRFMQADPHVQSPGNFQNYNRYSYVLNNPLSMTDPSGFFFKKLFKAIKKYWKQIVSIVLTVYLGPLGAFIGNYLTTGSLRGAIIGGLTSMIGGVDFGGFVANGIVGGVISKAQGGNFGRGFMSAGVGSALGGAVKGVKSAWGKVIASAVVGGTVSRISGGKFANGAYSAAFATALTADWSTKNGFDGNQKAGPSGGEKTSGSIKVGENTFSYTTEGPEGYADSISQQLSSISTTEAGRELLTGLAVSEGEFTFKYRANTFAVETPFFGNDITIHFDPNYSVPFYSTASAGYTAYENSTFALAHELYHAWNNSTASWFGGSDARKIGGRVIGINMQEVYATRFTNLIRTQAGLNYIRTHYNTKRGQVCVDGDGC</sequence>
<comment type="subcellular location">
    <subcellularLocation>
        <location evidence="1">Secreted</location>
    </subcellularLocation>
</comment>
<dbReference type="Gene3D" id="2.130.10.130">
    <property type="entry name" value="Integrin alpha, N-terminal"/>
    <property type="match status" value="2"/>
</dbReference>
<evidence type="ECO:0000256" key="2">
    <source>
        <dbReference type="ARBA" id="ARBA00022525"/>
    </source>
</evidence>
<dbReference type="GO" id="GO:0005576">
    <property type="term" value="C:extracellular region"/>
    <property type="evidence" value="ECO:0007669"/>
    <property type="project" value="UniProtKB-SubCell"/>
</dbReference>
<protein>
    <recommendedName>
        <fullName evidence="7">Insecticide toxin TcdB middle/N-terminal domain-containing protein</fullName>
    </recommendedName>
</protein>
<dbReference type="InterPro" id="IPR022045">
    <property type="entry name" value="TcdB_toxin_mid/N"/>
</dbReference>
<dbReference type="Proteomes" id="UP000315439">
    <property type="component" value="Unassembled WGS sequence"/>
</dbReference>
<keyword evidence="9" id="KW-1185">Reference proteome</keyword>
<dbReference type="SUPFAM" id="SSF69318">
    <property type="entry name" value="Integrin alpha N-terminal domain"/>
    <property type="match status" value="3"/>
</dbReference>
<evidence type="ECO:0000256" key="6">
    <source>
        <dbReference type="SAM" id="SignalP"/>
    </source>
</evidence>
<keyword evidence="4" id="KW-0843">Virulence</keyword>
<dbReference type="InterPro" id="IPR028208">
    <property type="entry name" value="Effector_pro_NleD-like"/>
</dbReference>
<dbReference type="Gene3D" id="2.180.10.10">
    <property type="entry name" value="RHS repeat-associated core"/>
    <property type="match status" value="1"/>
</dbReference>
<accession>A0A545UEM1</accession>
<dbReference type="InterPro" id="IPR013517">
    <property type="entry name" value="FG-GAP"/>
</dbReference>
<dbReference type="PANTHER" id="PTHR32305:SF15">
    <property type="entry name" value="PROTEIN RHSA-RELATED"/>
    <property type="match status" value="1"/>
</dbReference>
<evidence type="ECO:0000256" key="4">
    <source>
        <dbReference type="ARBA" id="ARBA00023026"/>
    </source>
</evidence>
<dbReference type="RefSeq" id="WP_142893585.1">
    <property type="nucleotide sequence ID" value="NZ_ML660163.1"/>
</dbReference>
<feature type="compositionally biased region" description="Polar residues" evidence="5">
    <location>
        <begin position="1229"/>
        <end position="1247"/>
    </location>
</feature>
<feature type="chain" id="PRO_5021889896" description="Insecticide toxin TcdB middle/N-terminal domain-containing protein" evidence="6">
    <location>
        <begin position="25"/>
        <end position="2429"/>
    </location>
</feature>
<name>A0A545UEM1_9GAMM</name>
<evidence type="ECO:0000313" key="8">
    <source>
        <dbReference type="EMBL" id="TQV87924.1"/>
    </source>
</evidence>
<gene>
    <name evidence="8" type="ORF">FLL46_11135</name>
</gene>
<dbReference type="OrthoDB" id="9815414at2"/>
<dbReference type="InterPro" id="IPR050708">
    <property type="entry name" value="T6SS_VgrG/RHS"/>
</dbReference>
<keyword evidence="2" id="KW-0964">Secreted</keyword>
<dbReference type="Pfam" id="PF13517">
    <property type="entry name" value="FG-GAP_3"/>
    <property type="match status" value="4"/>
</dbReference>
<evidence type="ECO:0000259" key="7">
    <source>
        <dbReference type="Pfam" id="PF12256"/>
    </source>
</evidence>